<keyword evidence="2" id="KW-0472">Membrane</keyword>
<feature type="compositionally biased region" description="Low complexity" evidence="1">
    <location>
        <begin position="230"/>
        <end position="240"/>
    </location>
</feature>
<feature type="domain" description="YdbS-like PH" evidence="3">
    <location>
        <begin position="60"/>
        <end position="134"/>
    </location>
</feature>
<sequence length="254" mass="27779">MSAPQTDADLEWLTIDDDEELVWESGPDRRTLLPVVLIGIPLSIVLIGLVIIAAEYLRVTNTQYVVTNRALYRKTGILSRDVKRIEHEKVQDSSYSQSALGTRLGYGTVEISTAGGSGVEMSFKSVPDPTGVQQLLSEQLDRTRRGRRGRGAPQQTDSEPQAGSDATKADVLVDIRTELRTIRELLEESEGAHGTGPSDDRDRHAGAGARTGTDRTHTDDNTETNDDNTDANGNAETNANRSRTHTYDDQSSRS</sequence>
<evidence type="ECO:0000313" key="5">
    <source>
        <dbReference type="Proteomes" id="UP000011648"/>
    </source>
</evidence>
<evidence type="ECO:0000256" key="2">
    <source>
        <dbReference type="SAM" id="Phobius"/>
    </source>
</evidence>
<dbReference type="AlphaFoldDB" id="L9ZFT5"/>
<dbReference type="InterPro" id="IPR005182">
    <property type="entry name" value="YdbS-like_PH"/>
</dbReference>
<dbReference type="RefSeq" id="WP_006827993.1">
    <property type="nucleotide sequence ID" value="NZ_AOIL01000070.1"/>
</dbReference>
<keyword evidence="5" id="KW-1185">Reference proteome</keyword>
<organism evidence="4 5">
    <name type="scientific">Natrialba taiwanensis DSM 12281</name>
    <dbReference type="NCBI Taxonomy" id="1230458"/>
    <lineage>
        <taxon>Archaea</taxon>
        <taxon>Methanobacteriati</taxon>
        <taxon>Methanobacteriota</taxon>
        <taxon>Stenosarchaea group</taxon>
        <taxon>Halobacteria</taxon>
        <taxon>Halobacteriales</taxon>
        <taxon>Natrialbaceae</taxon>
        <taxon>Natrialba</taxon>
    </lineage>
</organism>
<dbReference type="EMBL" id="AOIL01000070">
    <property type="protein sequence ID" value="ELY84911.1"/>
    <property type="molecule type" value="Genomic_DNA"/>
</dbReference>
<comment type="caution">
    <text evidence="4">The sequence shown here is derived from an EMBL/GenBank/DDBJ whole genome shotgun (WGS) entry which is preliminary data.</text>
</comment>
<reference evidence="4 5" key="1">
    <citation type="journal article" date="2014" name="PLoS Genet.">
        <title>Phylogenetically driven sequencing of extremely halophilic archaea reveals strategies for static and dynamic osmo-response.</title>
        <authorList>
            <person name="Becker E.A."/>
            <person name="Seitzer P.M."/>
            <person name="Tritt A."/>
            <person name="Larsen D."/>
            <person name="Krusor M."/>
            <person name="Yao A.I."/>
            <person name="Wu D."/>
            <person name="Madern D."/>
            <person name="Eisen J.A."/>
            <person name="Darling A.E."/>
            <person name="Facciotti M.T."/>
        </authorList>
    </citation>
    <scope>NUCLEOTIDE SEQUENCE [LARGE SCALE GENOMIC DNA]</scope>
    <source>
        <strain evidence="4 5">DSM 12281</strain>
    </source>
</reference>
<protein>
    <recommendedName>
        <fullName evidence="3">YdbS-like PH domain-containing protein</fullName>
    </recommendedName>
</protein>
<proteinExistence type="predicted"/>
<accession>L9ZFT5</accession>
<dbReference type="Proteomes" id="UP000011648">
    <property type="component" value="Unassembled WGS sequence"/>
</dbReference>
<feature type="transmembrane region" description="Helical" evidence="2">
    <location>
        <begin position="32"/>
        <end position="54"/>
    </location>
</feature>
<evidence type="ECO:0000256" key="1">
    <source>
        <dbReference type="SAM" id="MobiDB-lite"/>
    </source>
</evidence>
<dbReference type="PANTHER" id="PTHR37938:SF1">
    <property type="entry name" value="BLL0215 PROTEIN"/>
    <property type="match status" value="1"/>
</dbReference>
<gene>
    <name evidence="4" type="ORF">C484_22228</name>
</gene>
<dbReference type="PATRIC" id="fig|1230458.4.peg.4490"/>
<keyword evidence="2" id="KW-1133">Transmembrane helix</keyword>
<dbReference type="OrthoDB" id="203544at2157"/>
<evidence type="ECO:0000259" key="3">
    <source>
        <dbReference type="Pfam" id="PF03703"/>
    </source>
</evidence>
<feature type="compositionally biased region" description="Basic and acidic residues" evidence="1">
    <location>
        <begin position="245"/>
        <end position="254"/>
    </location>
</feature>
<dbReference type="STRING" id="1230458.C484_22228"/>
<feature type="region of interest" description="Disordered" evidence="1">
    <location>
        <begin position="185"/>
        <end position="254"/>
    </location>
</feature>
<feature type="region of interest" description="Disordered" evidence="1">
    <location>
        <begin position="138"/>
        <end position="171"/>
    </location>
</feature>
<evidence type="ECO:0000313" key="4">
    <source>
        <dbReference type="EMBL" id="ELY84911.1"/>
    </source>
</evidence>
<dbReference type="PANTHER" id="PTHR37938">
    <property type="entry name" value="BLL0215 PROTEIN"/>
    <property type="match status" value="1"/>
</dbReference>
<name>L9ZFT5_9EURY</name>
<keyword evidence="2" id="KW-0812">Transmembrane</keyword>
<dbReference type="Pfam" id="PF03703">
    <property type="entry name" value="bPH_2"/>
    <property type="match status" value="1"/>
</dbReference>